<dbReference type="PANTHER" id="PTHR33050">
    <property type="entry name" value="REVERSE TRANSCRIPTASE DOMAIN-CONTAINING PROTEIN"/>
    <property type="match status" value="1"/>
</dbReference>
<evidence type="ECO:0000313" key="2">
    <source>
        <dbReference type="EMBL" id="KAJ1197977.1"/>
    </source>
</evidence>
<comment type="caution">
    <text evidence="2">The sequence shown here is derived from an EMBL/GenBank/DDBJ whole genome shotgun (WGS) entry which is preliminary data.</text>
</comment>
<dbReference type="InterPro" id="IPR052055">
    <property type="entry name" value="Hepadnavirus_pol/RT"/>
</dbReference>
<evidence type="ECO:0000313" key="3">
    <source>
        <dbReference type="Proteomes" id="UP001066276"/>
    </source>
</evidence>
<reference evidence="2" key="1">
    <citation type="journal article" date="2022" name="bioRxiv">
        <title>Sequencing and chromosome-scale assembly of the giantPleurodeles waltlgenome.</title>
        <authorList>
            <person name="Brown T."/>
            <person name="Elewa A."/>
            <person name="Iarovenko S."/>
            <person name="Subramanian E."/>
            <person name="Araus A.J."/>
            <person name="Petzold A."/>
            <person name="Susuki M."/>
            <person name="Suzuki K.-i.T."/>
            <person name="Hayashi T."/>
            <person name="Toyoda A."/>
            <person name="Oliveira C."/>
            <person name="Osipova E."/>
            <person name="Leigh N.D."/>
            <person name="Simon A."/>
            <person name="Yun M.H."/>
        </authorList>
    </citation>
    <scope>NUCLEOTIDE SEQUENCE</scope>
    <source>
        <strain evidence="2">20211129_DDA</strain>
        <tissue evidence="2">Liver</tissue>
    </source>
</reference>
<keyword evidence="3" id="KW-1185">Reference proteome</keyword>
<dbReference type="Proteomes" id="UP001066276">
    <property type="component" value="Chromosome 2_1"/>
</dbReference>
<dbReference type="PANTHER" id="PTHR33050:SF7">
    <property type="entry name" value="RIBONUCLEASE H"/>
    <property type="match status" value="1"/>
</dbReference>
<feature type="region of interest" description="Disordered" evidence="1">
    <location>
        <begin position="240"/>
        <end position="259"/>
    </location>
</feature>
<protein>
    <submittedName>
        <fullName evidence="2">Uncharacterized protein</fullName>
    </submittedName>
</protein>
<organism evidence="2 3">
    <name type="scientific">Pleurodeles waltl</name>
    <name type="common">Iberian ribbed newt</name>
    <dbReference type="NCBI Taxonomy" id="8319"/>
    <lineage>
        <taxon>Eukaryota</taxon>
        <taxon>Metazoa</taxon>
        <taxon>Chordata</taxon>
        <taxon>Craniata</taxon>
        <taxon>Vertebrata</taxon>
        <taxon>Euteleostomi</taxon>
        <taxon>Amphibia</taxon>
        <taxon>Batrachia</taxon>
        <taxon>Caudata</taxon>
        <taxon>Salamandroidea</taxon>
        <taxon>Salamandridae</taxon>
        <taxon>Pleurodelinae</taxon>
        <taxon>Pleurodeles</taxon>
    </lineage>
</organism>
<dbReference type="AlphaFoldDB" id="A0AAV7V9F3"/>
<accession>A0AAV7V9F3</accession>
<dbReference type="CDD" id="cd09275">
    <property type="entry name" value="RNase_HI_RT_DIRS1"/>
    <property type="match status" value="1"/>
</dbReference>
<gene>
    <name evidence="2" type="ORF">NDU88_001821</name>
</gene>
<dbReference type="EMBL" id="JANPWB010000003">
    <property type="protein sequence ID" value="KAJ1197977.1"/>
    <property type="molecule type" value="Genomic_DNA"/>
</dbReference>
<sequence length="259" mass="29358">MLAGSFAIKSLAKDRVQCTILLRMDNVSAVRYINHLGGTRSKPLADLAKSLWEYCLLNEIPLSAEYLPGSLNQAADWHSRFLRDYSDWKLHPSIFRSICCKWGPFAIDLFASRLNSQLPLFFSWRPDPVALASNAFLQDWSQAINYAFPPFLMITRVLAQIRRQKATSVLVVPFWQSQMWFPPFLELAIDSPLLLQSFPSLLQDPRGNPHPLVINNTLQLSAWKVSGIPDLPSRFRMKLRTSSAKPGPQAPGTRHQKGI</sequence>
<evidence type="ECO:0000256" key="1">
    <source>
        <dbReference type="SAM" id="MobiDB-lite"/>
    </source>
</evidence>
<name>A0AAV7V9F3_PLEWA</name>
<proteinExistence type="predicted"/>